<dbReference type="Proteomes" id="UP001499951">
    <property type="component" value="Unassembled WGS sequence"/>
</dbReference>
<keyword evidence="3" id="KW-1185">Reference proteome</keyword>
<comment type="caution">
    <text evidence="2">The sequence shown here is derived from an EMBL/GenBank/DDBJ whole genome shotgun (WGS) entry which is preliminary data.</text>
</comment>
<accession>A0ABP3PL86</accession>
<reference evidence="3" key="1">
    <citation type="journal article" date="2019" name="Int. J. Syst. Evol. Microbiol.">
        <title>The Global Catalogue of Microorganisms (GCM) 10K type strain sequencing project: providing services to taxonomists for standard genome sequencing and annotation.</title>
        <authorList>
            <consortium name="The Broad Institute Genomics Platform"/>
            <consortium name="The Broad Institute Genome Sequencing Center for Infectious Disease"/>
            <person name="Wu L."/>
            <person name="Ma J."/>
        </authorList>
    </citation>
    <scope>NUCLEOTIDE SEQUENCE [LARGE SCALE GENOMIC DNA]</scope>
    <source>
        <strain evidence="3">JCM 15089</strain>
    </source>
</reference>
<gene>
    <name evidence="2" type="ORF">GCM10008942_18230</name>
</gene>
<dbReference type="InterPro" id="IPR013424">
    <property type="entry name" value="Ice-binding_C"/>
</dbReference>
<evidence type="ECO:0000259" key="1">
    <source>
        <dbReference type="Pfam" id="PF07589"/>
    </source>
</evidence>
<evidence type="ECO:0000313" key="3">
    <source>
        <dbReference type="Proteomes" id="UP001499951"/>
    </source>
</evidence>
<evidence type="ECO:0000313" key="2">
    <source>
        <dbReference type="EMBL" id="GAA0569848.1"/>
    </source>
</evidence>
<dbReference type="NCBIfam" id="TIGR02595">
    <property type="entry name" value="PEP_CTERM"/>
    <property type="match status" value="1"/>
</dbReference>
<organism evidence="2 3">
    <name type="scientific">Rhizomicrobium electricum</name>
    <dbReference type="NCBI Taxonomy" id="480070"/>
    <lineage>
        <taxon>Bacteria</taxon>
        <taxon>Pseudomonadati</taxon>
        <taxon>Pseudomonadota</taxon>
        <taxon>Alphaproteobacteria</taxon>
        <taxon>Micropepsales</taxon>
        <taxon>Micropepsaceae</taxon>
        <taxon>Rhizomicrobium</taxon>
    </lineage>
</organism>
<proteinExistence type="predicted"/>
<name>A0ABP3PL86_9PROT</name>
<protein>
    <recommendedName>
        <fullName evidence="1">Ice-binding protein C-terminal domain-containing protein</fullName>
    </recommendedName>
</protein>
<feature type="domain" description="Ice-binding protein C-terminal" evidence="1">
    <location>
        <begin position="151"/>
        <end position="173"/>
    </location>
</feature>
<dbReference type="EMBL" id="BAAADD010000004">
    <property type="protein sequence ID" value="GAA0569848.1"/>
    <property type="molecule type" value="Genomic_DNA"/>
</dbReference>
<sequence length="177" mass="18187">MAAPVFSTGSFGYGLPNSTTSDVTTVTVIHNFGEVVLQSVDGDFSGHLAPLNVFAVPNPTDFTSLASFSWSMGGVGSFMADSIVKGAVTTNGTQATAIWYIYGTYTVGSDYANAGAVLGAIKTISLTQTGGPGHAISYSGTVYVPPPNSNIPEPATLLILGGGAMLLGFRARRKRNA</sequence>
<dbReference type="Pfam" id="PF07589">
    <property type="entry name" value="PEP-CTERM"/>
    <property type="match status" value="1"/>
</dbReference>